<organism evidence="8 9">
    <name type="scientific">Pisolithus tinctorius Marx 270</name>
    <dbReference type="NCBI Taxonomy" id="870435"/>
    <lineage>
        <taxon>Eukaryota</taxon>
        <taxon>Fungi</taxon>
        <taxon>Dikarya</taxon>
        <taxon>Basidiomycota</taxon>
        <taxon>Agaricomycotina</taxon>
        <taxon>Agaricomycetes</taxon>
        <taxon>Agaricomycetidae</taxon>
        <taxon>Boletales</taxon>
        <taxon>Sclerodermatineae</taxon>
        <taxon>Pisolithaceae</taxon>
        <taxon>Pisolithus</taxon>
    </lineage>
</organism>
<dbReference type="Pfam" id="PF10602">
    <property type="entry name" value="RPN7"/>
    <property type="match status" value="1"/>
</dbReference>
<accession>A0A0C3NAT3</accession>
<reference evidence="9" key="2">
    <citation type="submission" date="2015-01" db="EMBL/GenBank/DDBJ databases">
        <title>Evolutionary Origins and Diversification of the Mycorrhizal Mutualists.</title>
        <authorList>
            <consortium name="DOE Joint Genome Institute"/>
            <consortium name="Mycorrhizal Genomics Consortium"/>
            <person name="Kohler A."/>
            <person name="Kuo A."/>
            <person name="Nagy L.G."/>
            <person name="Floudas D."/>
            <person name="Copeland A."/>
            <person name="Barry K.W."/>
            <person name="Cichocki N."/>
            <person name="Veneault-Fourrey C."/>
            <person name="LaButti K."/>
            <person name="Lindquist E.A."/>
            <person name="Lipzen A."/>
            <person name="Lundell T."/>
            <person name="Morin E."/>
            <person name="Murat C."/>
            <person name="Riley R."/>
            <person name="Ohm R."/>
            <person name="Sun H."/>
            <person name="Tunlid A."/>
            <person name="Henrissat B."/>
            <person name="Grigoriev I.V."/>
            <person name="Hibbett D.S."/>
            <person name="Martin F."/>
        </authorList>
    </citation>
    <scope>NUCLEOTIDE SEQUENCE [LARGE SCALE GENOMIC DNA]</scope>
    <source>
        <strain evidence="9">Marx 270</strain>
    </source>
</reference>
<evidence type="ECO:0000313" key="9">
    <source>
        <dbReference type="Proteomes" id="UP000054217"/>
    </source>
</evidence>
<evidence type="ECO:0000256" key="3">
    <source>
        <dbReference type="ARBA" id="ARBA00008793"/>
    </source>
</evidence>
<evidence type="ECO:0000256" key="4">
    <source>
        <dbReference type="ARBA" id="ARBA00022490"/>
    </source>
</evidence>
<dbReference type="Pfam" id="PF01399">
    <property type="entry name" value="PCI"/>
    <property type="match status" value="1"/>
</dbReference>
<reference evidence="8 9" key="1">
    <citation type="submission" date="2014-04" db="EMBL/GenBank/DDBJ databases">
        <authorList>
            <consortium name="DOE Joint Genome Institute"/>
            <person name="Kuo A."/>
            <person name="Kohler A."/>
            <person name="Costa M.D."/>
            <person name="Nagy L.G."/>
            <person name="Floudas D."/>
            <person name="Copeland A."/>
            <person name="Barry K.W."/>
            <person name="Cichocki N."/>
            <person name="Veneault-Fourrey C."/>
            <person name="LaButti K."/>
            <person name="Lindquist E.A."/>
            <person name="Lipzen A."/>
            <person name="Lundell T."/>
            <person name="Morin E."/>
            <person name="Murat C."/>
            <person name="Sun H."/>
            <person name="Tunlid A."/>
            <person name="Henrissat B."/>
            <person name="Grigoriev I.V."/>
            <person name="Hibbett D.S."/>
            <person name="Martin F."/>
            <person name="Nordberg H.P."/>
            <person name="Cantor M.N."/>
            <person name="Hua S.X."/>
        </authorList>
    </citation>
    <scope>NUCLEOTIDE SEQUENCE [LARGE SCALE GENOMIC DNA]</scope>
    <source>
        <strain evidence="8 9">Marx 270</strain>
    </source>
</reference>
<dbReference type="Proteomes" id="UP000054217">
    <property type="component" value="Unassembled WGS sequence"/>
</dbReference>
<dbReference type="EMBL" id="KN832018">
    <property type="protein sequence ID" value="KIN98194.1"/>
    <property type="molecule type" value="Genomic_DNA"/>
</dbReference>
<dbReference type="HOGENOM" id="CLU_022348_1_0_1"/>
<dbReference type="Gene3D" id="1.25.40.570">
    <property type="match status" value="2"/>
</dbReference>
<dbReference type="SUPFAM" id="SSF46785">
    <property type="entry name" value="Winged helix' DNA-binding domain"/>
    <property type="match status" value="1"/>
</dbReference>
<dbReference type="AlphaFoldDB" id="A0A0C3NAT3"/>
<dbReference type="GO" id="GO:0005737">
    <property type="term" value="C:cytoplasm"/>
    <property type="evidence" value="ECO:0007669"/>
    <property type="project" value="UniProtKB-SubCell"/>
</dbReference>
<evidence type="ECO:0000313" key="8">
    <source>
        <dbReference type="EMBL" id="KIN98194.1"/>
    </source>
</evidence>
<gene>
    <name evidence="8" type="ORF">M404DRAFT_859808</name>
</gene>
<keyword evidence="4" id="KW-0963">Cytoplasm</keyword>
<sequence length="520" mass="57386">MATMEVDEQQPSRRRPVFTIDDDHPFDLDAYIAPYTGRTVIDRLIAIIVHCPSIAPHALTLAFQHLHRLRDPSLVNTVIGAYENVLGTQEGKGLPPVADVVSVDVEWVEEVTKRNVAERTKLEVELKTYTNNMIKESIRMAHRDLGDFFRSTGEFGLALKHYTKSREFCSTSQHILDMCMSVLELAIEQRNYTHIPSYVYKAEGALESLTIGSAVASAVAPSSASTSQVPQGFTAAGASTTSGGGIGASSMAGSAGGLSQSSQSRKSTDRDHIQTKLEFVLALSHLGTGAYDKAATAFLKLGPPEQLGDWIGKLVAPSDIAIYGTLCALASLPRSSVKAQLVDNPIFATYIEQEPYVRELVQAYMASDFKTVLDILSRNSIRHNTDIHLSLHTPELTKLIRHVSLVLYFMPFETVRLERMAEALGWSVEEVEREVVGLIQGGRIIGRVDSRGKVLVAKKTDHRAELFARAMKMASEMEKTNRKLLLRMRLQQADLVVKDPKTTRREHDRGLEIALGDSMV</sequence>
<dbReference type="SMART" id="SM00088">
    <property type="entry name" value="PINT"/>
    <property type="match status" value="1"/>
</dbReference>
<feature type="domain" description="PCI" evidence="7">
    <location>
        <begin position="291"/>
        <end position="462"/>
    </location>
</feature>
<evidence type="ECO:0000259" key="7">
    <source>
        <dbReference type="PROSITE" id="PS50250"/>
    </source>
</evidence>
<dbReference type="PROSITE" id="PS50250">
    <property type="entry name" value="PCI"/>
    <property type="match status" value="1"/>
</dbReference>
<comment type="subcellular location">
    <subcellularLocation>
        <location evidence="2">Cytoplasm</location>
    </subcellularLocation>
    <subcellularLocation>
        <location evidence="1">Nucleus</location>
    </subcellularLocation>
</comment>
<dbReference type="InterPro" id="IPR036390">
    <property type="entry name" value="WH_DNA-bd_sf"/>
</dbReference>
<dbReference type="FunCoup" id="A0A0C3NAT3">
    <property type="interactions" value="575"/>
</dbReference>
<proteinExistence type="inferred from homology"/>
<dbReference type="InParanoid" id="A0A0C3NAT3"/>
<evidence type="ECO:0000256" key="5">
    <source>
        <dbReference type="ARBA" id="ARBA00022790"/>
    </source>
</evidence>
<dbReference type="OrthoDB" id="422427at2759"/>
<name>A0A0C3NAT3_PISTI</name>
<dbReference type="PANTHER" id="PTHR14145">
    <property type="entry name" value="26S PROTESOME SUBUNIT 6"/>
    <property type="match status" value="1"/>
</dbReference>
<evidence type="ECO:0000256" key="1">
    <source>
        <dbReference type="ARBA" id="ARBA00004123"/>
    </source>
</evidence>
<dbReference type="STRING" id="870435.A0A0C3NAT3"/>
<comment type="similarity">
    <text evidence="3">Belongs to the CSN1 family.</text>
</comment>
<keyword evidence="6" id="KW-0539">Nucleus</keyword>
<keyword evidence="5" id="KW-0736">Signalosome</keyword>
<dbReference type="InterPro" id="IPR019585">
    <property type="entry name" value="Rpn7/CSN1"/>
</dbReference>
<dbReference type="InterPro" id="IPR000717">
    <property type="entry name" value="PCI_dom"/>
</dbReference>
<dbReference type="InterPro" id="IPR045135">
    <property type="entry name" value="Rpn7_N"/>
</dbReference>
<keyword evidence="9" id="KW-1185">Reference proteome</keyword>
<evidence type="ECO:0000256" key="2">
    <source>
        <dbReference type="ARBA" id="ARBA00004496"/>
    </source>
</evidence>
<protein>
    <recommendedName>
        <fullName evidence="7">PCI domain-containing protein</fullName>
    </recommendedName>
</protein>
<dbReference type="GO" id="GO:0008180">
    <property type="term" value="C:COP9 signalosome"/>
    <property type="evidence" value="ECO:0007669"/>
    <property type="project" value="UniProtKB-KW"/>
</dbReference>
<evidence type="ECO:0000256" key="6">
    <source>
        <dbReference type="ARBA" id="ARBA00023242"/>
    </source>
</evidence>
<dbReference type="PANTHER" id="PTHR14145:SF2">
    <property type="entry name" value="COP9 SIGNALOSOME COMPLEX SUBUNIT 1"/>
    <property type="match status" value="1"/>
</dbReference>